<dbReference type="RefSeq" id="XP_007770896.1">
    <property type="nucleotide sequence ID" value="XM_007772706.1"/>
</dbReference>
<dbReference type="KEGG" id="cput:CONPUDRAFT_83495"/>
<organism evidence="1 2">
    <name type="scientific">Coniophora puteana (strain RWD-64-598)</name>
    <name type="common">Brown rot fungus</name>
    <dbReference type="NCBI Taxonomy" id="741705"/>
    <lineage>
        <taxon>Eukaryota</taxon>
        <taxon>Fungi</taxon>
        <taxon>Dikarya</taxon>
        <taxon>Basidiomycota</taxon>
        <taxon>Agaricomycotina</taxon>
        <taxon>Agaricomycetes</taxon>
        <taxon>Agaricomycetidae</taxon>
        <taxon>Boletales</taxon>
        <taxon>Coniophorineae</taxon>
        <taxon>Coniophoraceae</taxon>
        <taxon>Coniophora</taxon>
    </lineage>
</organism>
<dbReference type="AlphaFoldDB" id="A0A5M3MJ22"/>
<comment type="caution">
    <text evidence="1">The sequence shown here is derived from an EMBL/GenBank/DDBJ whole genome shotgun (WGS) entry which is preliminary data.</text>
</comment>
<protein>
    <submittedName>
        <fullName evidence="1">Uncharacterized protein</fullName>
    </submittedName>
</protein>
<gene>
    <name evidence="1" type="ORF">CONPUDRAFT_83495</name>
</gene>
<sequence>MAWGPVTANAVRDSKTARPQRLLASLPSLLRFLTYQFQHTTILVLEPDFYGTRSPLSLLAFCLRSHPRY</sequence>
<dbReference type="Proteomes" id="UP000053558">
    <property type="component" value="Unassembled WGS sequence"/>
</dbReference>
<evidence type="ECO:0000313" key="1">
    <source>
        <dbReference type="EMBL" id="EIW79212.1"/>
    </source>
</evidence>
<proteinExistence type="predicted"/>
<evidence type="ECO:0000313" key="2">
    <source>
        <dbReference type="Proteomes" id="UP000053558"/>
    </source>
</evidence>
<keyword evidence="2" id="KW-1185">Reference proteome</keyword>
<dbReference type="GeneID" id="19210599"/>
<accession>A0A5M3MJ22</accession>
<dbReference type="EMBL" id="JH711581">
    <property type="protein sequence ID" value="EIW79212.1"/>
    <property type="molecule type" value="Genomic_DNA"/>
</dbReference>
<name>A0A5M3MJ22_CONPW</name>
<reference evidence="2" key="1">
    <citation type="journal article" date="2012" name="Science">
        <title>The Paleozoic origin of enzymatic lignin decomposition reconstructed from 31 fungal genomes.</title>
        <authorList>
            <person name="Floudas D."/>
            <person name="Binder M."/>
            <person name="Riley R."/>
            <person name="Barry K."/>
            <person name="Blanchette R.A."/>
            <person name="Henrissat B."/>
            <person name="Martinez A.T."/>
            <person name="Otillar R."/>
            <person name="Spatafora J.W."/>
            <person name="Yadav J.S."/>
            <person name="Aerts A."/>
            <person name="Benoit I."/>
            <person name="Boyd A."/>
            <person name="Carlson A."/>
            <person name="Copeland A."/>
            <person name="Coutinho P.M."/>
            <person name="de Vries R.P."/>
            <person name="Ferreira P."/>
            <person name="Findley K."/>
            <person name="Foster B."/>
            <person name="Gaskell J."/>
            <person name="Glotzer D."/>
            <person name="Gorecki P."/>
            <person name="Heitman J."/>
            <person name="Hesse C."/>
            <person name="Hori C."/>
            <person name="Igarashi K."/>
            <person name="Jurgens J.A."/>
            <person name="Kallen N."/>
            <person name="Kersten P."/>
            <person name="Kohler A."/>
            <person name="Kuees U."/>
            <person name="Kumar T.K.A."/>
            <person name="Kuo A."/>
            <person name="LaButti K."/>
            <person name="Larrondo L.F."/>
            <person name="Lindquist E."/>
            <person name="Ling A."/>
            <person name="Lombard V."/>
            <person name="Lucas S."/>
            <person name="Lundell T."/>
            <person name="Martin R."/>
            <person name="McLaughlin D.J."/>
            <person name="Morgenstern I."/>
            <person name="Morin E."/>
            <person name="Murat C."/>
            <person name="Nagy L.G."/>
            <person name="Nolan M."/>
            <person name="Ohm R.A."/>
            <person name="Patyshakuliyeva A."/>
            <person name="Rokas A."/>
            <person name="Ruiz-Duenas F.J."/>
            <person name="Sabat G."/>
            <person name="Salamov A."/>
            <person name="Samejima M."/>
            <person name="Schmutz J."/>
            <person name="Slot J.C."/>
            <person name="St John F."/>
            <person name="Stenlid J."/>
            <person name="Sun H."/>
            <person name="Sun S."/>
            <person name="Syed K."/>
            <person name="Tsang A."/>
            <person name="Wiebenga A."/>
            <person name="Young D."/>
            <person name="Pisabarro A."/>
            <person name="Eastwood D.C."/>
            <person name="Martin F."/>
            <person name="Cullen D."/>
            <person name="Grigoriev I.V."/>
            <person name="Hibbett D.S."/>
        </authorList>
    </citation>
    <scope>NUCLEOTIDE SEQUENCE [LARGE SCALE GENOMIC DNA]</scope>
    <source>
        <strain evidence="2">RWD-64-598 SS2</strain>
    </source>
</reference>